<dbReference type="Pfam" id="PF01582">
    <property type="entry name" value="TIR"/>
    <property type="match status" value="1"/>
</dbReference>
<dbReference type="GeneID" id="110426009"/>
<reference evidence="4" key="1">
    <citation type="submission" date="2025-08" db="UniProtKB">
        <authorList>
            <consortium name="RefSeq"/>
        </authorList>
    </citation>
    <scope>IDENTIFICATION</scope>
    <source>
        <tissue evidence="4">Leaf</tissue>
    </source>
</reference>
<dbReference type="Proteomes" id="UP000504621">
    <property type="component" value="Unplaced"/>
</dbReference>
<protein>
    <submittedName>
        <fullName evidence="4">Uncharacterized protein LOC110426009</fullName>
    </submittedName>
</protein>
<accession>A0A6J1BBZ7</accession>
<dbReference type="OrthoDB" id="989456at2759"/>
<dbReference type="GO" id="GO:0007165">
    <property type="term" value="P:signal transduction"/>
    <property type="evidence" value="ECO:0007669"/>
    <property type="project" value="InterPro"/>
</dbReference>
<evidence type="ECO:0000313" key="4">
    <source>
        <dbReference type="RefSeq" id="XP_021296770.1"/>
    </source>
</evidence>
<dbReference type="Gene3D" id="3.40.50.10140">
    <property type="entry name" value="Toll/interleukin-1 receptor homology (TIR) domain"/>
    <property type="match status" value="1"/>
</dbReference>
<feature type="compositionally biased region" description="Polar residues" evidence="1">
    <location>
        <begin position="82"/>
        <end position="97"/>
    </location>
</feature>
<feature type="region of interest" description="Disordered" evidence="1">
    <location>
        <begin position="82"/>
        <end position="107"/>
    </location>
</feature>
<feature type="compositionally biased region" description="Basic and acidic residues" evidence="1">
    <location>
        <begin position="98"/>
        <end position="107"/>
    </location>
</feature>
<evidence type="ECO:0000259" key="2">
    <source>
        <dbReference type="Pfam" id="PF01582"/>
    </source>
</evidence>
<name>A0A6J1BBZ7_9ROSI</name>
<organism evidence="3 4">
    <name type="scientific">Herrania umbratica</name>
    <dbReference type="NCBI Taxonomy" id="108875"/>
    <lineage>
        <taxon>Eukaryota</taxon>
        <taxon>Viridiplantae</taxon>
        <taxon>Streptophyta</taxon>
        <taxon>Embryophyta</taxon>
        <taxon>Tracheophyta</taxon>
        <taxon>Spermatophyta</taxon>
        <taxon>Magnoliopsida</taxon>
        <taxon>eudicotyledons</taxon>
        <taxon>Gunneridae</taxon>
        <taxon>Pentapetalae</taxon>
        <taxon>rosids</taxon>
        <taxon>malvids</taxon>
        <taxon>Malvales</taxon>
        <taxon>Malvaceae</taxon>
        <taxon>Byttnerioideae</taxon>
        <taxon>Herrania</taxon>
    </lineage>
</organism>
<dbReference type="AlphaFoldDB" id="A0A6J1BBZ7"/>
<proteinExistence type="predicted"/>
<evidence type="ECO:0000313" key="3">
    <source>
        <dbReference type="Proteomes" id="UP000504621"/>
    </source>
</evidence>
<keyword evidence="3" id="KW-1185">Reference proteome</keyword>
<dbReference type="SUPFAM" id="SSF52200">
    <property type="entry name" value="Toll/Interleukin receptor TIR domain"/>
    <property type="match status" value="1"/>
</dbReference>
<dbReference type="RefSeq" id="XP_021296770.1">
    <property type="nucleotide sequence ID" value="XM_021441095.1"/>
</dbReference>
<dbReference type="InterPro" id="IPR000157">
    <property type="entry name" value="TIR_dom"/>
</dbReference>
<sequence length="121" mass="13597">MSSFGIGTYADFEEVQRGEEITLALMKAIEESIISAIVFSDEYAFFIMAFGRSPQDTGMQAYQGTVCGHLDAGQAYRRKRSFGQSMENHEGPTQLQEGSEKQSFHVVAGKEDERRRAIYKL</sequence>
<feature type="domain" description="TIR" evidence="2">
    <location>
        <begin position="4"/>
        <end position="44"/>
    </location>
</feature>
<evidence type="ECO:0000256" key="1">
    <source>
        <dbReference type="SAM" id="MobiDB-lite"/>
    </source>
</evidence>
<gene>
    <name evidence="4" type="primary">LOC110426009</name>
</gene>
<dbReference type="InterPro" id="IPR035897">
    <property type="entry name" value="Toll_tir_struct_dom_sf"/>
</dbReference>